<dbReference type="Gene3D" id="3.40.50.300">
    <property type="entry name" value="P-loop containing nucleotide triphosphate hydrolases"/>
    <property type="match status" value="1"/>
</dbReference>
<keyword evidence="5" id="KW-0131">Cell cycle</keyword>
<comment type="caution">
    <text evidence="7">The sequence shown here is derived from an EMBL/GenBank/DDBJ whole genome shotgun (WGS) entry which is preliminary data.</text>
</comment>
<dbReference type="SUPFAM" id="SSF52540">
    <property type="entry name" value="P-loop containing nucleoside triphosphate hydrolases"/>
    <property type="match status" value="1"/>
</dbReference>
<evidence type="ECO:0000256" key="4">
    <source>
        <dbReference type="ARBA" id="ARBA00023242"/>
    </source>
</evidence>
<evidence type="ECO:0000256" key="1">
    <source>
        <dbReference type="ARBA" id="ARBA00004123"/>
    </source>
</evidence>
<keyword evidence="4" id="KW-0539">Nucleus</keyword>
<feature type="domain" description="RecF/RecN/SMC N-terminal" evidence="6">
    <location>
        <begin position="19"/>
        <end position="73"/>
    </location>
</feature>
<proteinExistence type="predicted"/>
<dbReference type="GO" id="GO:0007062">
    <property type="term" value="P:sister chromatid cohesion"/>
    <property type="evidence" value="ECO:0007669"/>
    <property type="project" value="TreeGrafter"/>
</dbReference>
<keyword evidence="8" id="KW-1185">Reference proteome</keyword>
<keyword evidence="3" id="KW-0498">Mitosis</keyword>
<organism evidence="7 8">
    <name type="scientific">Haematococcus lacustris</name>
    <name type="common">Green alga</name>
    <name type="synonym">Haematococcus pluvialis</name>
    <dbReference type="NCBI Taxonomy" id="44745"/>
    <lineage>
        <taxon>Eukaryota</taxon>
        <taxon>Viridiplantae</taxon>
        <taxon>Chlorophyta</taxon>
        <taxon>core chlorophytes</taxon>
        <taxon>Chlorophyceae</taxon>
        <taxon>CS clade</taxon>
        <taxon>Chlamydomonadales</taxon>
        <taxon>Haematococcaceae</taxon>
        <taxon>Haematococcus</taxon>
    </lineage>
</organism>
<sequence>MEPVPEQLGIDWQASNGCIDRLEVNNFKSYRGVQNIGPFKSFTAVVGPNGSGKSNLMDAISFVLGVRTAQLRGSLKEL</sequence>
<dbReference type="PANTHER" id="PTHR18937">
    <property type="entry name" value="STRUCTURAL MAINTENANCE OF CHROMOSOMES SMC FAMILY MEMBER"/>
    <property type="match status" value="1"/>
</dbReference>
<feature type="non-terminal residue" evidence="7">
    <location>
        <position position="78"/>
    </location>
</feature>
<evidence type="ECO:0000256" key="3">
    <source>
        <dbReference type="ARBA" id="ARBA00022776"/>
    </source>
</evidence>
<name>A0A6A0AJZ1_HAELA</name>
<feature type="non-terminal residue" evidence="7">
    <location>
        <position position="1"/>
    </location>
</feature>
<comment type="subcellular location">
    <subcellularLocation>
        <location evidence="1">Nucleus</location>
    </subcellularLocation>
</comment>
<dbReference type="GO" id="GO:0051301">
    <property type="term" value="P:cell division"/>
    <property type="evidence" value="ECO:0007669"/>
    <property type="project" value="UniProtKB-KW"/>
</dbReference>
<keyword evidence="2" id="KW-0132">Cell division</keyword>
<dbReference type="InterPro" id="IPR003395">
    <property type="entry name" value="RecF/RecN/SMC_N"/>
</dbReference>
<dbReference type="Proteomes" id="UP000485058">
    <property type="component" value="Unassembled WGS sequence"/>
</dbReference>
<evidence type="ECO:0000313" key="8">
    <source>
        <dbReference type="Proteomes" id="UP000485058"/>
    </source>
</evidence>
<dbReference type="EMBL" id="BLLF01006856">
    <property type="protein sequence ID" value="GFH32601.1"/>
    <property type="molecule type" value="Genomic_DNA"/>
</dbReference>
<dbReference type="GO" id="GO:0008278">
    <property type="term" value="C:cohesin complex"/>
    <property type="evidence" value="ECO:0007669"/>
    <property type="project" value="TreeGrafter"/>
</dbReference>
<protein>
    <submittedName>
        <fullName evidence="7">Structural maintenance of chromosomes protein 1</fullName>
    </submittedName>
</protein>
<dbReference type="AlphaFoldDB" id="A0A6A0AJZ1"/>
<evidence type="ECO:0000256" key="2">
    <source>
        <dbReference type="ARBA" id="ARBA00022618"/>
    </source>
</evidence>
<evidence type="ECO:0000259" key="6">
    <source>
        <dbReference type="Pfam" id="PF02463"/>
    </source>
</evidence>
<dbReference type="GO" id="GO:0003677">
    <property type="term" value="F:DNA binding"/>
    <property type="evidence" value="ECO:0007669"/>
    <property type="project" value="TreeGrafter"/>
</dbReference>
<evidence type="ECO:0000313" key="7">
    <source>
        <dbReference type="EMBL" id="GFH32601.1"/>
    </source>
</evidence>
<dbReference type="PANTHER" id="PTHR18937:SF12">
    <property type="entry name" value="STRUCTURAL MAINTENANCE OF CHROMOSOMES PROTEIN"/>
    <property type="match status" value="1"/>
</dbReference>
<dbReference type="GO" id="GO:0005634">
    <property type="term" value="C:nucleus"/>
    <property type="evidence" value="ECO:0007669"/>
    <property type="project" value="UniProtKB-SubCell"/>
</dbReference>
<accession>A0A6A0AJZ1</accession>
<dbReference type="Pfam" id="PF02463">
    <property type="entry name" value="SMC_N"/>
    <property type="match status" value="1"/>
</dbReference>
<dbReference type="InterPro" id="IPR027417">
    <property type="entry name" value="P-loop_NTPase"/>
</dbReference>
<evidence type="ECO:0000256" key="5">
    <source>
        <dbReference type="ARBA" id="ARBA00023306"/>
    </source>
</evidence>
<gene>
    <name evidence="7" type="ORF">HaLaN_31846</name>
</gene>
<reference evidence="7 8" key="1">
    <citation type="submission" date="2020-02" db="EMBL/GenBank/DDBJ databases">
        <title>Draft genome sequence of Haematococcus lacustris strain NIES-144.</title>
        <authorList>
            <person name="Morimoto D."/>
            <person name="Nakagawa S."/>
            <person name="Yoshida T."/>
            <person name="Sawayama S."/>
        </authorList>
    </citation>
    <scope>NUCLEOTIDE SEQUENCE [LARGE SCALE GENOMIC DNA]</scope>
    <source>
        <strain evidence="7 8">NIES-144</strain>
    </source>
</reference>